<reference evidence="2" key="1">
    <citation type="journal article" date="2015" name="Proc. Natl. Acad. Sci. U.S.A.">
        <title>Networks of energetic and metabolic interactions define dynamics in microbial communities.</title>
        <authorList>
            <person name="Embree M."/>
            <person name="Liu J.K."/>
            <person name="Al-Bassam M.M."/>
            <person name="Zengler K."/>
        </authorList>
    </citation>
    <scope>NUCLEOTIDE SEQUENCE</scope>
</reference>
<keyword evidence="1" id="KW-1133">Transmembrane helix</keyword>
<dbReference type="AlphaFoldDB" id="A0A0W8FT56"/>
<feature type="transmembrane region" description="Helical" evidence="1">
    <location>
        <begin position="128"/>
        <end position="147"/>
    </location>
</feature>
<name>A0A0W8FT56_9ZZZZ</name>
<feature type="transmembrane region" description="Helical" evidence="1">
    <location>
        <begin position="7"/>
        <end position="25"/>
    </location>
</feature>
<feature type="transmembrane region" description="Helical" evidence="1">
    <location>
        <begin position="191"/>
        <end position="212"/>
    </location>
</feature>
<evidence type="ECO:0000256" key="1">
    <source>
        <dbReference type="SAM" id="Phobius"/>
    </source>
</evidence>
<feature type="transmembrane region" description="Helical" evidence="1">
    <location>
        <begin position="95"/>
        <end position="116"/>
    </location>
</feature>
<comment type="caution">
    <text evidence="2">The sequence shown here is derived from an EMBL/GenBank/DDBJ whole genome shotgun (WGS) entry which is preliminary data.</text>
</comment>
<feature type="transmembrane region" description="Helical" evidence="1">
    <location>
        <begin position="218"/>
        <end position="236"/>
    </location>
</feature>
<feature type="transmembrane region" description="Helical" evidence="1">
    <location>
        <begin position="71"/>
        <end position="89"/>
    </location>
</feature>
<dbReference type="EMBL" id="LNQE01000868">
    <property type="protein sequence ID" value="KUG24028.1"/>
    <property type="molecule type" value="Genomic_DNA"/>
</dbReference>
<dbReference type="InterPro" id="IPR038770">
    <property type="entry name" value="Na+/solute_symporter_sf"/>
</dbReference>
<feature type="transmembrane region" description="Helical" evidence="1">
    <location>
        <begin position="248"/>
        <end position="271"/>
    </location>
</feature>
<proteinExistence type="predicted"/>
<keyword evidence="1" id="KW-0472">Membrane</keyword>
<feature type="transmembrane region" description="Helical" evidence="1">
    <location>
        <begin position="153"/>
        <end position="171"/>
    </location>
</feature>
<protein>
    <submittedName>
        <fullName evidence="2">Uncharacterized protein</fullName>
    </submittedName>
</protein>
<keyword evidence="1" id="KW-0812">Transmembrane</keyword>
<accession>A0A0W8FT56</accession>
<gene>
    <name evidence="2" type="ORF">ASZ90_006165</name>
</gene>
<organism evidence="2">
    <name type="scientific">hydrocarbon metagenome</name>
    <dbReference type="NCBI Taxonomy" id="938273"/>
    <lineage>
        <taxon>unclassified sequences</taxon>
        <taxon>metagenomes</taxon>
        <taxon>ecological metagenomes</taxon>
    </lineage>
</organism>
<evidence type="ECO:0000313" key="2">
    <source>
        <dbReference type="EMBL" id="KUG24028.1"/>
    </source>
</evidence>
<feature type="transmembrane region" description="Helical" evidence="1">
    <location>
        <begin position="277"/>
        <end position="295"/>
    </location>
</feature>
<sequence length="309" mass="34637">MALSTDLFYRSNLIFLLALICGIVLPQGFPIGNALIFPALAIILTITLLRFPRSFFRHPGPLLSASIRGNIMNYLVLGNFIILTSFLFIQKQDFWIGMILIAAMPPSLDIILLGNLSHIEKNSVFTSLAGAYLGALLIIPLIGLGFLKYIIPNYWNIIVIVLGLVLLPLIFSRLVIDSGWDKIIEPYEETIIDYSYFIVFYAITASSRNLLLNWSPDLFTIAVIAIVSTFFFAFIIREIGLYFHTSEIRIASFLLMGTMKDCGLAGGIALILFNREVALPSLIFAVFTFIHINWLKYKLSHISEVSSNN</sequence>
<dbReference type="Gene3D" id="1.20.1530.20">
    <property type="match status" value="1"/>
</dbReference>